<evidence type="ECO:0000313" key="2">
    <source>
        <dbReference type="Proteomes" id="UP001418222"/>
    </source>
</evidence>
<comment type="caution">
    <text evidence="1">The sequence shown here is derived from an EMBL/GenBank/DDBJ whole genome shotgun (WGS) entry which is preliminary data.</text>
</comment>
<protein>
    <submittedName>
        <fullName evidence="1">Zinc finger AN1 domain-containing stress-associated protein 17</fullName>
    </submittedName>
</protein>
<sequence length="226" mass="24530">MREDAGSRTVAVSKICLESIEKEAGEEDSATLHRRVKSRTCDASKPCKKREQCPVPHCKEVLTFSNQNTCKARPTSGPITEKRSKPGLDLVANVQSVNVTTCAQSTLSSRMQPLSTTQLAAAHESDALSLPARFHSVADAARNQKLTPTVTTYTATFSRALPAQRNSNPPPFFSPTYPATDRRFLEFTGVPEWTESAGRQRIPGELASSAGISTTPRCALSDLTHL</sequence>
<evidence type="ECO:0000313" key="1">
    <source>
        <dbReference type="EMBL" id="KAK8934205.1"/>
    </source>
</evidence>
<reference evidence="1 2" key="1">
    <citation type="journal article" date="2022" name="Nat. Plants">
        <title>Genomes of leafy and leafless Platanthera orchids illuminate the evolution of mycoheterotrophy.</title>
        <authorList>
            <person name="Li M.H."/>
            <person name="Liu K.W."/>
            <person name="Li Z."/>
            <person name="Lu H.C."/>
            <person name="Ye Q.L."/>
            <person name="Zhang D."/>
            <person name="Wang J.Y."/>
            <person name="Li Y.F."/>
            <person name="Zhong Z.M."/>
            <person name="Liu X."/>
            <person name="Yu X."/>
            <person name="Liu D.K."/>
            <person name="Tu X.D."/>
            <person name="Liu B."/>
            <person name="Hao Y."/>
            <person name="Liao X.Y."/>
            <person name="Jiang Y.T."/>
            <person name="Sun W.H."/>
            <person name="Chen J."/>
            <person name="Chen Y.Q."/>
            <person name="Ai Y."/>
            <person name="Zhai J.W."/>
            <person name="Wu S.S."/>
            <person name="Zhou Z."/>
            <person name="Hsiao Y.Y."/>
            <person name="Wu W.L."/>
            <person name="Chen Y.Y."/>
            <person name="Lin Y.F."/>
            <person name="Hsu J.L."/>
            <person name="Li C.Y."/>
            <person name="Wang Z.W."/>
            <person name="Zhao X."/>
            <person name="Zhong W.Y."/>
            <person name="Ma X.K."/>
            <person name="Ma L."/>
            <person name="Huang J."/>
            <person name="Chen G.Z."/>
            <person name="Huang M.Z."/>
            <person name="Huang L."/>
            <person name="Peng D.H."/>
            <person name="Luo Y.B."/>
            <person name="Zou S.Q."/>
            <person name="Chen S.P."/>
            <person name="Lan S."/>
            <person name="Tsai W.C."/>
            <person name="Van de Peer Y."/>
            <person name="Liu Z.J."/>
        </authorList>
    </citation>
    <scope>NUCLEOTIDE SEQUENCE [LARGE SCALE GENOMIC DNA]</scope>
    <source>
        <strain evidence="1">Lor287</strain>
    </source>
</reference>
<accession>A0AAP0G264</accession>
<organism evidence="1 2">
    <name type="scientific">Platanthera zijinensis</name>
    <dbReference type="NCBI Taxonomy" id="2320716"/>
    <lineage>
        <taxon>Eukaryota</taxon>
        <taxon>Viridiplantae</taxon>
        <taxon>Streptophyta</taxon>
        <taxon>Embryophyta</taxon>
        <taxon>Tracheophyta</taxon>
        <taxon>Spermatophyta</taxon>
        <taxon>Magnoliopsida</taxon>
        <taxon>Liliopsida</taxon>
        <taxon>Asparagales</taxon>
        <taxon>Orchidaceae</taxon>
        <taxon>Orchidoideae</taxon>
        <taxon>Orchideae</taxon>
        <taxon>Orchidinae</taxon>
        <taxon>Platanthera</taxon>
    </lineage>
</organism>
<keyword evidence="2" id="KW-1185">Reference proteome</keyword>
<name>A0AAP0G264_9ASPA</name>
<gene>
    <name evidence="1" type="primary">SAP17</name>
    <name evidence="1" type="ORF">KSP39_PZI015098</name>
</gene>
<dbReference type="Proteomes" id="UP001418222">
    <property type="component" value="Unassembled WGS sequence"/>
</dbReference>
<dbReference type="AlphaFoldDB" id="A0AAP0G264"/>
<proteinExistence type="predicted"/>
<dbReference type="EMBL" id="JBBWWQ010000012">
    <property type="protein sequence ID" value="KAK8934205.1"/>
    <property type="molecule type" value="Genomic_DNA"/>
</dbReference>